<feature type="region of interest" description="Disordered" evidence="11">
    <location>
        <begin position="130"/>
        <end position="158"/>
    </location>
</feature>
<evidence type="ECO:0000256" key="7">
    <source>
        <dbReference type="ARBA" id="ARBA00023175"/>
    </source>
</evidence>
<comment type="caution">
    <text evidence="9">Lacks conserved residue(s) required for the propagation of feature annotation.</text>
</comment>
<comment type="similarity">
    <text evidence="9">Belongs to the TRAFAC class myosin-kinesin ATPase superfamily. Kinesin family.</text>
</comment>
<evidence type="ECO:0000256" key="11">
    <source>
        <dbReference type="SAM" id="MobiDB-lite"/>
    </source>
</evidence>
<evidence type="ECO:0000256" key="6">
    <source>
        <dbReference type="ARBA" id="ARBA00023054"/>
    </source>
</evidence>
<dbReference type="GO" id="GO:0007018">
    <property type="term" value="P:microtubule-based movement"/>
    <property type="evidence" value="ECO:0007669"/>
    <property type="project" value="InterPro"/>
</dbReference>
<dbReference type="GO" id="GO:0008017">
    <property type="term" value="F:microtubule binding"/>
    <property type="evidence" value="ECO:0007669"/>
    <property type="project" value="InterPro"/>
</dbReference>
<dbReference type="GO" id="GO:0005524">
    <property type="term" value="F:ATP binding"/>
    <property type="evidence" value="ECO:0007669"/>
    <property type="project" value="UniProtKB-KW"/>
</dbReference>
<keyword evidence="4" id="KW-0547">Nucleotide-binding</keyword>
<evidence type="ECO:0000259" key="12">
    <source>
        <dbReference type="PROSITE" id="PS50067"/>
    </source>
</evidence>
<dbReference type="PANTHER" id="PTHR47969">
    <property type="entry name" value="CHROMOSOME-ASSOCIATED KINESIN KIF4A-RELATED"/>
    <property type="match status" value="1"/>
</dbReference>
<organism evidence="13 14">
    <name type="scientific">Caerostris extrusa</name>
    <name type="common">Bark spider</name>
    <name type="synonym">Caerostris bankana</name>
    <dbReference type="NCBI Taxonomy" id="172846"/>
    <lineage>
        <taxon>Eukaryota</taxon>
        <taxon>Metazoa</taxon>
        <taxon>Ecdysozoa</taxon>
        <taxon>Arthropoda</taxon>
        <taxon>Chelicerata</taxon>
        <taxon>Arachnida</taxon>
        <taxon>Araneae</taxon>
        <taxon>Araneomorphae</taxon>
        <taxon>Entelegynae</taxon>
        <taxon>Araneoidea</taxon>
        <taxon>Araneidae</taxon>
        <taxon>Caerostris</taxon>
    </lineage>
</organism>
<keyword evidence="2" id="KW-0963">Cytoplasm</keyword>
<dbReference type="SUPFAM" id="SSF52540">
    <property type="entry name" value="P-loop containing nucleoside triphosphate hydrolases"/>
    <property type="match status" value="1"/>
</dbReference>
<gene>
    <name evidence="13" type="primary">osm-3</name>
    <name evidence="13" type="ORF">CEXT_768341</name>
</gene>
<comment type="subcellular location">
    <subcellularLocation>
        <location evidence="1">Cytoplasm</location>
        <location evidence="1">Cytoskeleton</location>
    </subcellularLocation>
</comment>
<evidence type="ECO:0000256" key="8">
    <source>
        <dbReference type="ARBA" id="ARBA00023212"/>
    </source>
</evidence>
<feature type="coiled-coil region" evidence="10">
    <location>
        <begin position="87"/>
        <end position="121"/>
    </location>
</feature>
<evidence type="ECO:0000256" key="2">
    <source>
        <dbReference type="ARBA" id="ARBA00022490"/>
    </source>
</evidence>
<evidence type="ECO:0000256" key="10">
    <source>
        <dbReference type="SAM" id="Coils"/>
    </source>
</evidence>
<evidence type="ECO:0000256" key="3">
    <source>
        <dbReference type="ARBA" id="ARBA00022701"/>
    </source>
</evidence>
<sequence length="539" mass="61162">MVACLSPADNNYDETLSTLRYANRAKNIQNKPKVNEDPKDALLRVPGRDKEVKRYAFLTRFHLLRRRRLILIKIISNEDDNKVIKIQQEYDDKLQDLIDKYQKEQENNARLQSDVDRLKAYYEQELAKLNTKQDSTEDDVETIEVPSSPKNGTISQTGHLSVPNGISKTPIPASSPQVAAQIQAQALERLQELEEKMVGGEKAHDRELKEKRAKRKKKLRKKRIKSIAEALSKVDEDDRAMLKVYDDIHEELRAKTQLLKRQRKNQEVRDLQGEFETERTDYLETIRKQDQQIKLMTQIVDKIQPCIRRDCNYSNIEKVKSESYWDEDYQKWRIPELVVQKTKLPTPGVQIGGRPAVSPVHRIKHNRSASSVKEYFDDNTDDKFFRDATNRQTLNLSVVKRRTLLAPTSSQGAKSSCSRTKEALTTVSNGSIPNLVKENNALNSLNSSILNGNLNGSINGGSTLLIQPSSQESTLTYRKPTKLEALPNGGDLYKRGKRKIRTNVGSMGGQFDDLCPPVSQSSVSIGATDSFTANPSQIG</sequence>
<name>A0AAV4NMB0_CAEEX</name>
<evidence type="ECO:0000256" key="4">
    <source>
        <dbReference type="ARBA" id="ARBA00022741"/>
    </source>
</evidence>
<dbReference type="PANTHER" id="PTHR47969:SF21">
    <property type="entry name" value="KINESIN-LIKE PROTEIN"/>
    <property type="match status" value="1"/>
</dbReference>
<feature type="domain" description="Kinesin motor" evidence="12">
    <location>
        <begin position="1"/>
        <end position="28"/>
    </location>
</feature>
<evidence type="ECO:0000313" key="14">
    <source>
        <dbReference type="Proteomes" id="UP001054945"/>
    </source>
</evidence>
<feature type="coiled-coil region" evidence="10">
    <location>
        <begin position="183"/>
        <end position="210"/>
    </location>
</feature>
<dbReference type="GO" id="GO:0005874">
    <property type="term" value="C:microtubule"/>
    <property type="evidence" value="ECO:0007669"/>
    <property type="project" value="UniProtKB-KW"/>
</dbReference>
<evidence type="ECO:0000256" key="9">
    <source>
        <dbReference type="PROSITE-ProRule" id="PRU00283"/>
    </source>
</evidence>
<accession>A0AAV4NMB0</accession>
<dbReference type="InterPro" id="IPR036961">
    <property type="entry name" value="Kinesin_motor_dom_sf"/>
</dbReference>
<dbReference type="EMBL" id="BPLR01003558">
    <property type="protein sequence ID" value="GIX85942.1"/>
    <property type="molecule type" value="Genomic_DNA"/>
</dbReference>
<dbReference type="AlphaFoldDB" id="A0AAV4NMB0"/>
<keyword evidence="14" id="KW-1185">Reference proteome</keyword>
<comment type="caution">
    <text evidence="13">The sequence shown here is derived from an EMBL/GenBank/DDBJ whole genome shotgun (WGS) entry which is preliminary data.</text>
</comment>
<dbReference type="InterPro" id="IPR027640">
    <property type="entry name" value="Kinesin-like_fam"/>
</dbReference>
<evidence type="ECO:0000256" key="1">
    <source>
        <dbReference type="ARBA" id="ARBA00004245"/>
    </source>
</evidence>
<dbReference type="InterPro" id="IPR001752">
    <property type="entry name" value="Kinesin_motor_dom"/>
</dbReference>
<evidence type="ECO:0000256" key="5">
    <source>
        <dbReference type="ARBA" id="ARBA00022840"/>
    </source>
</evidence>
<dbReference type="InterPro" id="IPR027417">
    <property type="entry name" value="P-loop_NTPase"/>
</dbReference>
<proteinExistence type="inferred from homology"/>
<keyword evidence="3" id="KW-0493">Microtubule</keyword>
<feature type="compositionally biased region" description="Polar residues" evidence="11">
    <location>
        <begin position="148"/>
        <end position="158"/>
    </location>
</feature>
<reference evidence="13 14" key="1">
    <citation type="submission" date="2021-06" db="EMBL/GenBank/DDBJ databases">
        <title>Caerostris extrusa draft genome.</title>
        <authorList>
            <person name="Kono N."/>
            <person name="Arakawa K."/>
        </authorList>
    </citation>
    <scope>NUCLEOTIDE SEQUENCE [LARGE SCALE GENOMIC DNA]</scope>
</reference>
<keyword evidence="5" id="KW-0067">ATP-binding</keyword>
<evidence type="ECO:0000313" key="13">
    <source>
        <dbReference type="EMBL" id="GIX85942.1"/>
    </source>
</evidence>
<keyword evidence="7" id="KW-0505">Motor protein</keyword>
<dbReference type="Gene3D" id="3.40.850.10">
    <property type="entry name" value="Kinesin motor domain"/>
    <property type="match status" value="1"/>
</dbReference>
<protein>
    <submittedName>
        <fullName evidence="13">Osmotic avoidance abnormal protein 3</fullName>
    </submittedName>
</protein>
<dbReference type="PROSITE" id="PS50067">
    <property type="entry name" value="KINESIN_MOTOR_2"/>
    <property type="match status" value="1"/>
</dbReference>
<keyword evidence="6 10" id="KW-0175">Coiled coil</keyword>
<keyword evidence="8" id="KW-0206">Cytoskeleton</keyword>
<dbReference type="Proteomes" id="UP001054945">
    <property type="component" value="Unassembled WGS sequence"/>
</dbReference>
<dbReference type="GO" id="GO:0003777">
    <property type="term" value="F:microtubule motor activity"/>
    <property type="evidence" value="ECO:0007669"/>
    <property type="project" value="InterPro"/>
</dbReference>